<dbReference type="EMBL" id="FR695874">
    <property type="protein sequence ID" value="CBX30362.1"/>
    <property type="molecule type" value="Genomic_DNA"/>
</dbReference>
<dbReference type="AlphaFoldDB" id="E1YI93"/>
<reference evidence="1" key="1">
    <citation type="journal article" date="2011" name="Environ. Microbiol.">
        <title>Genomic insights into the metabolic potential of the polycyclic aromatic hydrocarbon degrading sulfate-reducing Deltaproteobacterium N47.</title>
        <authorList>
            <person name="Bergmann F."/>
            <person name="Selesi D."/>
            <person name="Weinmaier T."/>
            <person name="Tischler P."/>
            <person name="Rattei T."/>
            <person name="Meckenstock R.U."/>
        </authorList>
    </citation>
    <scope>NUCLEOTIDE SEQUENCE</scope>
</reference>
<proteinExistence type="predicted"/>
<organism evidence="1">
    <name type="scientific">uncultured Desulfobacterium sp</name>
    <dbReference type="NCBI Taxonomy" id="201089"/>
    <lineage>
        <taxon>Bacteria</taxon>
        <taxon>Pseudomonadati</taxon>
        <taxon>Thermodesulfobacteriota</taxon>
        <taxon>Desulfobacteria</taxon>
        <taxon>Desulfobacterales</taxon>
        <taxon>Desulfobacteriaceae</taxon>
        <taxon>Desulfobacterium</taxon>
        <taxon>environmental samples</taxon>
    </lineage>
</organism>
<protein>
    <submittedName>
        <fullName evidence="1">Uncharacterized protein</fullName>
    </submittedName>
</protein>
<accession>E1YI93</accession>
<evidence type="ECO:0000313" key="1">
    <source>
        <dbReference type="EMBL" id="CBX30362.1"/>
    </source>
</evidence>
<name>E1YI93_9BACT</name>
<gene>
    <name evidence="1" type="ORF">N47_D31710</name>
</gene>
<sequence>MLYKDKKTGDYDEKKVNTISVYSFRTDPGYIFSGLRSGYSSIKSVW</sequence>